<evidence type="ECO:0000313" key="1">
    <source>
        <dbReference type="EMBL" id="JAH70101.1"/>
    </source>
</evidence>
<sequence>MEWNNLLLNLVCGYNNTRTIRDESAFHKRFGNHLPDEYHCQKVLAS</sequence>
<reference evidence="1" key="2">
    <citation type="journal article" date="2015" name="Fish Shellfish Immunol.">
        <title>Early steps in the European eel (Anguilla anguilla)-Vibrio vulnificus interaction in the gills: Role of the RtxA13 toxin.</title>
        <authorList>
            <person name="Callol A."/>
            <person name="Pajuelo D."/>
            <person name="Ebbesson L."/>
            <person name="Teles M."/>
            <person name="MacKenzie S."/>
            <person name="Amaro C."/>
        </authorList>
    </citation>
    <scope>NUCLEOTIDE SEQUENCE</scope>
</reference>
<accession>A0A0E9UWH1</accession>
<reference evidence="1" key="1">
    <citation type="submission" date="2014-11" db="EMBL/GenBank/DDBJ databases">
        <authorList>
            <person name="Amaro Gonzalez C."/>
        </authorList>
    </citation>
    <scope>NUCLEOTIDE SEQUENCE</scope>
</reference>
<proteinExistence type="predicted"/>
<dbReference type="EMBL" id="GBXM01038476">
    <property type="protein sequence ID" value="JAH70101.1"/>
    <property type="molecule type" value="Transcribed_RNA"/>
</dbReference>
<name>A0A0E9UWH1_ANGAN</name>
<organism evidence="1">
    <name type="scientific">Anguilla anguilla</name>
    <name type="common">European freshwater eel</name>
    <name type="synonym">Muraena anguilla</name>
    <dbReference type="NCBI Taxonomy" id="7936"/>
    <lineage>
        <taxon>Eukaryota</taxon>
        <taxon>Metazoa</taxon>
        <taxon>Chordata</taxon>
        <taxon>Craniata</taxon>
        <taxon>Vertebrata</taxon>
        <taxon>Euteleostomi</taxon>
        <taxon>Actinopterygii</taxon>
        <taxon>Neopterygii</taxon>
        <taxon>Teleostei</taxon>
        <taxon>Anguilliformes</taxon>
        <taxon>Anguillidae</taxon>
        <taxon>Anguilla</taxon>
    </lineage>
</organism>
<protein>
    <submittedName>
        <fullName evidence="1">Uncharacterized protein</fullName>
    </submittedName>
</protein>
<dbReference type="AlphaFoldDB" id="A0A0E9UWH1"/>